<organism evidence="13">
    <name type="scientific">Staphylothermus marinus</name>
    <dbReference type="NCBI Taxonomy" id="2280"/>
    <lineage>
        <taxon>Archaea</taxon>
        <taxon>Thermoproteota</taxon>
        <taxon>Thermoprotei</taxon>
        <taxon>Desulfurococcales</taxon>
        <taxon>Desulfurococcaceae</taxon>
        <taxon>Staphylothermus</taxon>
    </lineage>
</organism>
<evidence type="ECO:0000259" key="12">
    <source>
        <dbReference type="PROSITE" id="PS50944"/>
    </source>
</evidence>
<dbReference type="GO" id="GO:0046914">
    <property type="term" value="F:transition metal ion binding"/>
    <property type="evidence" value="ECO:0007669"/>
    <property type="project" value="InterPro"/>
</dbReference>
<feature type="domain" description="HTH dtxR-type" evidence="12">
    <location>
        <begin position="1"/>
        <end position="63"/>
    </location>
</feature>
<dbReference type="GO" id="GO:0003677">
    <property type="term" value="F:DNA binding"/>
    <property type="evidence" value="ECO:0007669"/>
    <property type="project" value="UniProtKB-KW"/>
</dbReference>
<comment type="subunit">
    <text evidence="3">Homodimer.</text>
</comment>
<dbReference type="InterPro" id="IPR036421">
    <property type="entry name" value="Fe_dep_repressor_sf"/>
</dbReference>
<evidence type="ECO:0000256" key="9">
    <source>
        <dbReference type="ARBA" id="ARBA00023163"/>
    </source>
</evidence>
<evidence type="ECO:0000313" key="13">
    <source>
        <dbReference type="EMBL" id="HGQ74198.1"/>
    </source>
</evidence>
<protein>
    <recommendedName>
        <fullName evidence="11">Manganese transport regulator</fullName>
    </recommendedName>
</protein>
<dbReference type="Gene3D" id="1.10.60.10">
    <property type="entry name" value="Iron dependent repressor, metal binding and dimerisation domain"/>
    <property type="match status" value="1"/>
</dbReference>
<dbReference type="GO" id="GO:0005737">
    <property type="term" value="C:cytoplasm"/>
    <property type="evidence" value="ECO:0007669"/>
    <property type="project" value="UniProtKB-SubCell"/>
</dbReference>
<keyword evidence="10" id="KW-0464">Manganese</keyword>
<reference evidence="13" key="1">
    <citation type="journal article" date="2020" name="mSystems">
        <title>Genome- and Community-Level Interaction Insights into Carbon Utilization and Element Cycling Functions of Hydrothermarchaeota in Hydrothermal Sediment.</title>
        <authorList>
            <person name="Zhou Z."/>
            <person name="Liu Y."/>
            <person name="Xu W."/>
            <person name="Pan J."/>
            <person name="Luo Z.H."/>
            <person name="Li M."/>
        </authorList>
    </citation>
    <scope>NUCLEOTIDE SEQUENCE [LARGE SCALE GENOMIC DNA]</scope>
    <source>
        <strain evidence="13">SpSt-648</strain>
    </source>
</reference>
<evidence type="ECO:0000256" key="7">
    <source>
        <dbReference type="ARBA" id="ARBA00023125"/>
    </source>
</evidence>
<dbReference type="InterPro" id="IPR050536">
    <property type="entry name" value="DtxR_MntR_Metal-Reg"/>
</dbReference>
<evidence type="ECO:0000256" key="11">
    <source>
        <dbReference type="ARBA" id="ARBA00032593"/>
    </source>
</evidence>
<sequence length="125" mass="14487">MVRKRCEEYLEAIYGMIVSGENPGIRKLARVLGVKPSSVVEYLRKMCEQGYIIYEQGGKINLTARGFRIAQEICRRHKLIKDFLIEIGVPEEIAEKDACYIEHGIHEVTLAKLEEFLEKKFLRTK</sequence>
<dbReference type="SUPFAM" id="SSF47979">
    <property type="entry name" value="Iron-dependent repressor protein, dimerization domain"/>
    <property type="match status" value="1"/>
</dbReference>
<comment type="similarity">
    <text evidence="2">Belongs to the DtxR/MntR family.</text>
</comment>
<dbReference type="Pfam" id="PF01325">
    <property type="entry name" value="Fe_dep_repress"/>
    <property type="match status" value="1"/>
</dbReference>
<keyword evidence="4" id="KW-0963">Cytoplasm</keyword>
<proteinExistence type="inferred from homology"/>
<name>A0A7C4JLV0_STAMA</name>
<keyword evidence="6" id="KW-0805">Transcription regulation</keyword>
<dbReference type="InterPro" id="IPR036388">
    <property type="entry name" value="WH-like_DNA-bd_sf"/>
</dbReference>
<comment type="subcellular location">
    <subcellularLocation>
        <location evidence="1">Cytoplasm</location>
    </subcellularLocation>
</comment>
<gene>
    <name evidence="13" type="ORF">ENU20_03880</name>
</gene>
<keyword evidence="8" id="KW-0010">Activator</keyword>
<dbReference type="InterPro" id="IPR022687">
    <property type="entry name" value="HTH_DTXR"/>
</dbReference>
<evidence type="ECO:0000256" key="1">
    <source>
        <dbReference type="ARBA" id="ARBA00004496"/>
    </source>
</evidence>
<dbReference type="PROSITE" id="PS50944">
    <property type="entry name" value="HTH_DTXR"/>
    <property type="match status" value="1"/>
</dbReference>
<keyword evidence="9" id="KW-0804">Transcription</keyword>
<dbReference type="PANTHER" id="PTHR33238:SF11">
    <property type="entry name" value="TRANSCRIPTIONAL REGULATOR MNTR"/>
    <property type="match status" value="1"/>
</dbReference>
<keyword evidence="7" id="KW-0238">DNA-binding</keyword>
<dbReference type="PANTHER" id="PTHR33238">
    <property type="entry name" value="IRON (METAL) DEPENDENT REPRESSOR, DTXR FAMILY"/>
    <property type="match status" value="1"/>
</dbReference>
<evidence type="ECO:0000256" key="8">
    <source>
        <dbReference type="ARBA" id="ARBA00023159"/>
    </source>
</evidence>
<dbReference type="GO" id="GO:0003700">
    <property type="term" value="F:DNA-binding transcription factor activity"/>
    <property type="evidence" value="ECO:0007669"/>
    <property type="project" value="InterPro"/>
</dbReference>
<evidence type="ECO:0000256" key="2">
    <source>
        <dbReference type="ARBA" id="ARBA00007871"/>
    </source>
</evidence>
<keyword evidence="5" id="KW-0678">Repressor</keyword>
<dbReference type="EMBL" id="DTBP01000025">
    <property type="protein sequence ID" value="HGQ74198.1"/>
    <property type="molecule type" value="Genomic_DNA"/>
</dbReference>
<dbReference type="SUPFAM" id="SSF46785">
    <property type="entry name" value="Winged helix' DNA-binding domain"/>
    <property type="match status" value="1"/>
</dbReference>
<evidence type="ECO:0000256" key="3">
    <source>
        <dbReference type="ARBA" id="ARBA00011738"/>
    </source>
</evidence>
<dbReference type="SMART" id="SM00529">
    <property type="entry name" value="HTH_DTXR"/>
    <property type="match status" value="1"/>
</dbReference>
<comment type="caution">
    <text evidence="13">The sequence shown here is derived from an EMBL/GenBank/DDBJ whole genome shotgun (WGS) entry which is preliminary data.</text>
</comment>
<dbReference type="AlphaFoldDB" id="A0A7C4JLV0"/>
<evidence type="ECO:0000256" key="5">
    <source>
        <dbReference type="ARBA" id="ARBA00022491"/>
    </source>
</evidence>
<dbReference type="GO" id="GO:0046983">
    <property type="term" value="F:protein dimerization activity"/>
    <property type="evidence" value="ECO:0007669"/>
    <property type="project" value="InterPro"/>
</dbReference>
<evidence type="ECO:0000256" key="4">
    <source>
        <dbReference type="ARBA" id="ARBA00022490"/>
    </source>
</evidence>
<dbReference type="InterPro" id="IPR001367">
    <property type="entry name" value="Fe_dep_repressor"/>
</dbReference>
<dbReference type="Gene3D" id="1.10.10.10">
    <property type="entry name" value="Winged helix-like DNA-binding domain superfamily/Winged helix DNA-binding domain"/>
    <property type="match status" value="1"/>
</dbReference>
<dbReference type="InterPro" id="IPR022689">
    <property type="entry name" value="Iron_dep_repressor"/>
</dbReference>
<evidence type="ECO:0000256" key="6">
    <source>
        <dbReference type="ARBA" id="ARBA00023015"/>
    </source>
</evidence>
<evidence type="ECO:0000256" key="10">
    <source>
        <dbReference type="ARBA" id="ARBA00023211"/>
    </source>
</evidence>
<dbReference type="InterPro" id="IPR036390">
    <property type="entry name" value="WH_DNA-bd_sf"/>
</dbReference>
<dbReference type="Pfam" id="PF02742">
    <property type="entry name" value="Fe_dep_repr_C"/>
    <property type="match status" value="1"/>
</dbReference>
<accession>A0A7C4JLV0</accession>